<protein>
    <submittedName>
        <fullName evidence="1">Uncharacterized protein</fullName>
    </submittedName>
</protein>
<reference evidence="1 2" key="1">
    <citation type="journal article" date="2019" name="Int. J. Syst. Evol. Microbiol.">
        <title>The Global Catalogue of Microorganisms (GCM) 10K type strain sequencing project: providing services to taxonomists for standard genome sequencing and annotation.</title>
        <authorList>
            <consortium name="The Broad Institute Genomics Platform"/>
            <consortium name="The Broad Institute Genome Sequencing Center for Infectious Disease"/>
            <person name="Wu L."/>
            <person name="Ma J."/>
        </authorList>
    </citation>
    <scope>NUCLEOTIDE SEQUENCE [LARGE SCALE GENOMIC DNA]</scope>
    <source>
        <strain evidence="1 2">JCM 4524</strain>
    </source>
</reference>
<accession>A0ABN3QTD3</accession>
<sequence>MLVAVTVGPPAPPVVPFWPRALTAAKPVGEVSARALDVCAVALPLPAGTSVAPSNRASARAGMPRAVRNGRFLADVFGNDAVLRFLECMSALSRQEMHPARRMRGGVNAEARAGRKRFPRFPEC</sequence>
<proteinExistence type="predicted"/>
<comment type="caution">
    <text evidence="1">The sequence shown here is derived from an EMBL/GenBank/DDBJ whole genome shotgun (WGS) entry which is preliminary data.</text>
</comment>
<dbReference type="EMBL" id="BAAASJ010000031">
    <property type="protein sequence ID" value="GAA2634505.1"/>
    <property type="molecule type" value="Genomic_DNA"/>
</dbReference>
<dbReference type="Proteomes" id="UP001500151">
    <property type="component" value="Unassembled WGS sequence"/>
</dbReference>
<name>A0ABN3QTD3_9ACTN</name>
<gene>
    <name evidence="1" type="ORF">GCM10010307_29790</name>
</gene>
<organism evidence="1 2">
    <name type="scientific">Streptomyces vastus</name>
    <dbReference type="NCBI Taxonomy" id="285451"/>
    <lineage>
        <taxon>Bacteria</taxon>
        <taxon>Bacillati</taxon>
        <taxon>Actinomycetota</taxon>
        <taxon>Actinomycetes</taxon>
        <taxon>Kitasatosporales</taxon>
        <taxon>Streptomycetaceae</taxon>
        <taxon>Streptomyces</taxon>
    </lineage>
</organism>
<evidence type="ECO:0000313" key="1">
    <source>
        <dbReference type="EMBL" id="GAA2634505.1"/>
    </source>
</evidence>
<keyword evidence="2" id="KW-1185">Reference proteome</keyword>
<evidence type="ECO:0000313" key="2">
    <source>
        <dbReference type="Proteomes" id="UP001500151"/>
    </source>
</evidence>